<evidence type="ECO:0000313" key="3">
    <source>
        <dbReference type="EMBL" id="GBP03217.1"/>
    </source>
</evidence>
<organism evidence="3 4">
    <name type="scientific">Eumeta variegata</name>
    <name type="common">Bagworm moth</name>
    <name type="synonym">Eumeta japonica</name>
    <dbReference type="NCBI Taxonomy" id="151549"/>
    <lineage>
        <taxon>Eukaryota</taxon>
        <taxon>Metazoa</taxon>
        <taxon>Ecdysozoa</taxon>
        <taxon>Arthropoda</taxon>
        <taxon>Hexapoda</taxon>
        <taxon>Insecta</taxon>
        <taxon>Pterygota</taxon>
        <taxon>Neoptera</taxon>
        <taxon>Endopterygota</taxon>
        <taxon>Lepidoptera</taxon>
        <taxon>Glossata</taxon>
        <taxon>Ditrysia</taxon>
        <taxon>Tineoidea</taxon>
        <taxon>Psychidae</taxon>
        <taxon>Oiketicinae</taxon>
        <taxon>Eumeta</taxon>
    </lineage>
</organism>
<protein>
    <recommendedName>
        <fullName evidence="2">SAP domain-containing protein</fullName>
    </recommendedName>
</protein>
<evidence type="ECO:0000256" key="1">
    <source>
        <dbReference type="SAM" id="MobiDB-lite"/>
    </source>
</evidence>
<dbReference type="InterPro" id="IPR003034">
    <property type="entry name" value="SAP_dom"/>
</dbReference>
<dbReference type="Gene3D" id="1.10.720.30">
    <property type="entry name" value="SAP domain"/>
    <property type="match status" value="1"/>
</dbReference>
<proteinExistence type="predicted"/>
<dbReference type="Pfam" id="PF02037">
    <property type="entry name" value="SAP"/>
    <property type="match status" value="1"/>
</dbReference>
<keyword evidence="4" id="KW-1185">Reference proteome</keyword>
<feature type="region of interest" description="Disordered" evidence="1">
    <location>
        <begin position="62"/>
        <end position="84"/>
    </location>
</feature>
<name>A0A4C1SPG1_EUMVA</name>
<dbReference type="SUPFAM" id="SSF68906">
    <property type="entry name" value="SAP domain"/>
    <property type="match status" value="1"/>
</dbReference>
<comment type="caution">
    <text evidence="3">The sequence shown here is derived from an EMBL/GenBank/DDBJ whole genome shotgun (WGS) entry which is preliminary data.</text>
</comment>
<dbReference type="OrthoDB" id="8047091at2759"/>
<dbReference type="AlphaFoldDB" id="A0A4C1SPG1"/>
<dbReference type="EMBL" id="BGZK01003632">
    <property type="protein sequence ID" value="GBP03217.1"/>
    <property type="molecule type" value="Genomic_DNA"/>
</dbReference>
<dbReference type="InterPro" id="IPR036361">
    <property type="entry name" value="SAP_dom_sf"/>
</dbReference>
<feature type="domain" description="SAP" evidence="2">
    <location>
        <begin position="37"/>
        <end position="60"/>
    </location>
</feature>
<evidence type="ECO:0000259" key="2">
    <source>
        <dbReference type="Pfam" id="PF02037"/>
    </source>
</evidence>
<reference evidence="3 4" key="1">
    <citation type="journal article" date="2019" name="Commun. Biol.">
        <title>The bagworm genome reveals a unique fibroin gene that provides high tensile strength.</title>
        <authorList>
            <person name="Kono N."/>
            <person name="Nakamura H."/>
            <person name="Ohtoshi R."/>
            <person name="Tomita M."/>
            <person name="Numata K."/>
            <person name="Arakawa K."/>
        </authorList>
    </citation>
    <scope>NUCLEOTIDE SEQUENCE [LARGE SCALE GENOMIC DNA]</scope>
</reference>
<gene>
    <name evidence="3" type="ORF">EVAR_73172_1</name>
</gene>
<sequence length="84" mass="9654">MKLKNLAFVAAEWKPNFNRERVKDCTMKFDELSGTAKKELAKLNLPTAGNKVELQKRLMKEFKRHGQDTDSHDFDDNAKDAENG</sequence>
<evidence type="ECO:0000313" key="4">
    <source>
        <dbReference type="Proteomes" id="UP000299102"/>
    </source>
</evidence>
<accession>A0A4C1SPG1</accession>
<dbReference type="Proteomes" id="UP000299102">
    <property type="component" value="Unassembled WGS sequence"/>
</dbReference>